<proteinExistence type="predicted"/>
<protein>
    <submittedName>
        <fullName evidence="2">Interleukin binding protein</fullName>
    </submittedName>
</protein>
<dbReference type="KEGG" id="vg:26122846"/>
<sequence>MFGKLVIISIFILFIDARCFHRTTDSCCTPNGCASVTVNITNAINDGNNTVYTLQCMGCTDDEDFTLLYWMHNGTFPEKLDGMKEGSTQTTTTYSDDSVILVRELNVTSSIYLGLNFSCVLISPSSTIIETILLHP</sequence>
<dbReference type="Proteomes" id="UP000142477">
    <property type="component" value="Segment"/>
</dbReference>
<organism evidence="2 3">
    <name type="scientific">Turkeypox virus</name>
    <dbReference type="NCBI Taxonomy" id="336486"/>
    <lineage>
        <taxon>Viruses</taxon>
        <taxon>Varidnaviria</taxon>
        <taxon>Bamfordvirae</taxon>
        <taxon>Nucleocytoviricota</taxon>
        <taxon>Pokkesviricetes</taxon>
        <taxon>Chitovirales</taxon>
        <taxon>Poxviridae</taxon>
        <taxon>Chordopoxvirinae</taxon>
        <taxon>Avipoxvirus</taxon>
        <taxon>Avipoxvirus turkeypox</taxon>
    </lineage>
</organism>
<evidence type="ECO:0000259" key="1">
    <source>
        <dbReference type="PROSITE" id="PS50835"/>
    </source>
</evidence>
<dbReference type="GO" id="GO:0042007">
    <property type="term" value="F:interleukin-18 binding"/>
    <property type="evidence" value="ECO:0007669"/>
    <property type="project" value="InterPro"/>
</dbReference>
<evidence type="ECO:0000313" key="2">
    <source>
        <dbReference type="EMBL" id="ALA62530.1"/>
    </source>
</evidence>
<name>A0A0M3PBB5_9POXV</name>
<feature type="domain" description="Ig-like" evidence="1">
    <location>
        <begin position="30"/>
        <end position="129"/>
    </location>
</feature>
<dbReference type="EMBL" id="KP728110">
    <property type="protein sequence ID" value="ALA62530.1"/>
    <property type="molecule type" value="Genomic_DNA"/>
</dbReference>
<dbReference type="PANTHER" id="PTHR14292">
    <property type="entry name" value="INTERLEUKIN-18-BINDING PROTEIN"/>
    <property type="match status" value="1"/>
</dbReference>
<dbReference type="InterPro" id="IPR055139">
    <property type="entry name" value="IL18BP-like_dom"/>
</dbReference>
<dbReference type="RefSeq" id="YP_009177177.1">
    <property type="nucleotide sequence ID" value="NC_028238.1"/>
</dbReference>
<dbReference type="GeneID" id="26122846"/>
<accession>A0A0M3PBB5</accession>
<dbReference type="InterPro" id="IPR039681">
    <property type="entry name" value="IL18BP"/>
</dbReference>
<dbReference type="PANTHER" id="PTHR14292:SF2">
    <property type="entry name" value="INTERLEUKIN-18-BINDING PROTEIN"/>
    <property type="match status" value="1"/>
</dbReference>
<dbReference type="InterPro" id="IPR013783">
    <property type="entry name" value="Ig-like_fold"/>
</dbReference>
<dbReference type="Gene3D" id="2.60.40.10">
    <property type="entry name" value="Immunoglobulins"/>
    <property type="match status" value="1"/>
</dbReference>
<dbReference type="PROSITE" id="PS50835">
    <property type="entry name" value="IG_LIKE"/>
    <property type="match status" value="1"/>
</dbReference>
<reference evidence="2 3" key="1">
    <citation type="journal article" date="2015" name="Infect. Genet. Evol.">
        <title>Unique genomic organization of a novel Avipoxvirus detected in turkey (Meleagris gallopavo).</title>
        <authorList>
            <person name="Banyai K."/>
            <person name="Palya V."/>
            <person name="Denes B."/>
            <person name="Glavits R."/>
            <person name="Ivanics E."/>
            <person name="Horvath B."/>
            <person name="Farkas S.L."/>
            <person name="Marton S."/>
            <person name="Balint A."/>
            <person name="Gyuranecz M."/>
            <person name="Erdelyi K."/>
            <person name="Dan A."/>
        </authorList>
    </citation>
    <scope>NUCLEOTIDE SEQUENCE [LARGE SCALE GENOMIC DNA]</scope>
    <source>
        <strain evidence="2 3">TKPV-HU1124/2011</strain>
    </source>
</reference>
<evidence type="ECO:0000313" key="3">
    <source>
        <dbReference type="Proteomes" id="UP000142477"/>
    </source>
</evidence>
<keyword evidence="3" id="KW-1185">Reference proteome</keyword>
<dbReference type="Pfam" id="PF22009">
    <property type="entry name" value="YLDV-IL18BP-like"/>
    <property type="match status" value="1"/>
</dbReference>
<dbReference type="InterPro" id="IPR007110">
    <property type="entry name" value="Ig-like_dom"/>
</dbReference>